<dbReference type="EMBL" id="JAGRRH010000031">
    <property type="protein sequence ID" value="KAG7339636.1"/>
    <property type="molecule type" value="Genomic_DNA"/>
</dbReference>
<evidence type="ECO:0000313" key="2">
    <source>
        <dbReference type="EMBL" id="KAG7339636.1"/>
    </source>
</evidence>
<name>A0A9K3LHB7_9STRA</name>
<keyword evidence="4" id="KW-1185">Reference proteome</keyword>
<comment type="caution">
    <text evidence="3">The sequence shown here is derived from an EMBL/GenBank/DDBJ whole genome shotgun (WGS) entry which is preliminary data.</text>
</comment>
<evidence type="ECO:0000313" key="3">
    <source>
        <dbReference type="EMBL" id="KAG7362435.1"/>
    </source>
</evidence>
<evidence type="ECO:0000313" key="4">
    <source>
        <dbReference type="Proteomes" id="UP000693970"/>
    </source>
</evidence>
<organism evidence="3 4">
    <name type="scientific">Nitzschia inconspicua</name>
    <dbReference type="NCBI Taxonomy" id="303405"/>
    <lineage>
        <taxon>Eukaryota</taxon>
        <taxon>Sar</taxon>
        <taxon>Stramenopiles</taxon>
        <taxon>Ochrophyta</taxon>
        <taxon>Bacillariophyta</taxon>
        <taxon>Bacillariophyceae</taxon>
        <taxon>Bacillariophycidae</taxon>
        <taxon>Bacillariales</taxon>
        <taxon>Bacillariaceae</taxon>
        <taxon>Nitzschia</taxon>
    </lineage>
</organism>
<reference evidence="3" key="1">
    <citation type="journal article" date="2021" name="Sci. Rep.">
        <title>Diploid genomic architecture of Nitzschia inconspicua, an elite biomass production diatom.</title>
        <authorList>
            <person name="Oliver A."/>
            <person name="Podell S."/>
            <person name="Pinowska A."/>
            <person name="Traller J.C."/>
            <person name="Smith S.R."/>
            <person name="McClure R."/>
            <person name="Beliaev A."/>
            <person name="Bohutskyi P."/>
            <person name="Hill E.A."/>
            <person name="Rabines A."/>
            <person name="Zheng H."/>
            <person name="Allen L.Z."/>
            <person name="Kuo A."/>
            <person name="Grigoriev I.V."/>
            <person name="Allen A.E."/>
            <person name="Hazlebeck D."/>
            <person name="Allen E.E."/>
        </authorList>
    </citation>
    <scope>NUCLEOTIDE SEQUENCE</scope>
    <source>
        <strain evidence="3">Hildebrandi</strain>
    </source>
</reference>
<dbReference type="EMBL" id="JAGRRH010000011">
    <property type="protein sequence ID" value="KAG7362435.1"/>
    <property type="molecule type" value="Genomic_DNA"/>
</dbReference>
<proteinExistence type="predicted"/>
<dbReference type="Proteomes" id="UP000693970">
    <property type="component" value="Unassembled WGS sequence"/>
</dbReference>
<gene>
    <name evidence="2" type="ORF">IV203_024675</name>
    <name evidence="3" type="ORF">IV203_025319</name>
</gene>
<sequence>MHATPKSSLGILGPSIKEKRNSSTTTSNHAMARWMQEVSAFIANMQQNKEEESDDDSGFDLALPGSRGDISPLTAYTRKPVSVCYYIIFRCNRNVSLPITALMVLRAGNRRGSQ</sequence>
<protein>
    <submittedName>
        <fullName evidence="3">Uncharacterized protein</fullName>
    </submittedName>
</protein>
<accession>A0A9K3LHB7</accession>
<evidence type="ECO:0000256" key="1">
    <source>
        <dbReference type="SAM" id="MobiDB-lite"/>
    </source>
</evidence>
<dbReference type="AlphaFoldDB" id="A0A9K3LHB7"/>
<feature type="region of interest" description="Disordered" evidence="1">
    <location>
        <begin position="1"/>
        <end position="28"/>
    </location>
</feature>
<reference evidence="3" key="2">
    <citation type="submission" date="2021-04" db="EMBL/GenBank/DDBJ databases">
        <authorList>
            <person name="Podell S."/>
        </authorList>
    </citation>
    <scope>NUCLEOTIDE SEQUENCE</scope>
    <source>
        <strain evidence="3">Hildebrandi</strain>
    </source>
</reference>